<dbReference type="AlphaFoldDB" id="A0A1B2I123"/>
<name>A0A1B2I123_9BACT</name>
<dbReference type="RefSeq" id="WP_066741576.1">
    <property type="nucleotide sequence ID" value="NZ_CP016757.1"/>
</dbReference>
<feature type="domain" description="EamA" evidence="7">
    <location>
        <begin position="168"/>
        <end position="305"/>
    </location>
</feature>
<keyword evidence="9" id="KW-1185">Reference proteome</keyword>
<feature type="transmembrane region" description="Helical" evidence="6">
    <location>
        <begin position="167"/>
        <end position="185"/>
    </location>
</feature>
<evidence type="ECO:0000256" key="1">
    <source>
        <dbReference type="ARBA" id="ARBA00004651"/>
    </source>
</evidence>
<comment type="subcellular location">
    <subcellularLocation>
        <location evidence="1">Cell membrane</location>
        <topology evidence="1">Multi-pass membrane protein</topology>
    </subcellularLocation>
</comment>
<dbReference type="OrthoDB" id="3525at2"/>
<proteinExistence type="predicted"/>
<feature type="transmembrane region" description="Helical" evidence="6">
    <location>
        <begin position="78"/>
        <end position="95"/>
    </location>
</feature>
<gene>
    <name evidence="8" type="ORF">BED41_00255</name>
</gene>
<feature type="transmembrane region" description="Helical" evidence="6">
    <location>
        <begin position="47"/>
        <end position="66"/>
    </location>
</feature>
<evidence type="ECO:0000256" key="6">
    <source>
        <dbReference type="SAM" id="Phobius"/>
    </source>
</evidence>
<accession>A0A1B2I123</accession>
<feature type="transmembrane region" description="Helical" evidence="6">
    <location>
        <begin position="288"/>
        <end position="305"/>
    </location>
</feature>
<dbReference type="EMBL" id="CP016757">
    <property type="protein sequence ID" value="ANZ43675.1"/>
    <property type="molecule type" value="Genomic_DNA"/>
</dbReference>
<reference evidence="8" key="1">
    <citation type="submission" date="2016-08" db="EMBL/GenBank/DDBJ databases">
        <title>Complete genome of Cloacibacillus porcorum.</title>
        <authorList>
            <person name="Looft T."/>
            <person name="Bayles D.O."/>
            <person name="Alt D.P."/>
        </authorList>
    </citation>
    <scope>NUCLEOTIDE SEQUENCE [LARGE SCALE GENOMIC DNA]</scope>
    <source>
        <strain evidence="8">CL-84</strain>
    </source>
</reference>
<dbReference type="InterPro" id="IPR050638">
    <property type="entry name" value="AA-Vitamin_Transporters"/>
</dbReference>
<feature type="domain" description="EamA" evidence="7">
    <location>
        <begin position="19"/>
        <end position="150"/>
    </location>
</feature>
<dbReference type="InterPro" id="IPR000620">
    <property type="entry name" value="EamA_dom"/>
</dbReference>
<protein>
    <recommendedName>
        <fullName evidence="7">EamA domain-containing protein</fullName>
    </recommendedName>
</protein>
<dbReference type="KEGG" id="cpor:BED41_00255"/>
<keyword evidence="3 6" id="KW-0812">Transmembrane</keyword>
<feature type="transmembrane region" description="Helical" evidence="6">
    <location>
        <begin position="16"/>
        <end position="35"/>
    </location>
</feature>
<dbReference type="Pfam" id="PF00892">
    <property type="entry name" value="EamA"/>
    <property type="match status" value="2"/>
</dbReference>
<keyword evidence="4 6" id="KW-1133">Transmembrane helix</keyword>
<dbReference type="GO" id="GO:0005886">
    <property type="term" value="C:plasma membrane"/>
    <property type="evidence" value="ECO:0007669"/>
    <property type="project" value="UniProtKB-SubCell"/>
</dbReference>
<feature type="transmembrane region" description="Helical" evidence="6">
    <location>
        <begin position="107"/>
        <end position="127"/>
    </location>
</feature>
<sequence length="307" mass="33388">MPSGELDNARPAGPRLYDYIIILVTVTIWGGSFASTKYALAQAEPSLILLLRFLFGIPVLAAGCLFEKSLRLPTKEEAVILLLIGFQGIFFHQGIQAVAMKTAGAGNANWMMVASPAIVAVLGRVFLGEKISRAGVLGLILSAAGVMMVLAWGTVKETAETGSFGTVGDYIILLSVLNWAVFLVASRKFLKAKMSPAFSIFWEIVFAFLYALVASFIVGTDFSQIPTFTVQTWLSIIFLGALSSAFAYLLWYQALAVMPVAKLIVFQFLQPVAGMVISYFLIGERYTLWLLLGAAMIMSGIWLVNKK</sequence>
<dbReference type="GeneID" id="83056282"/>
<dbReference type="SUPFAM" id="SSF103481">
    <property type="entry name" value="Multidrug resistance efflux transporter EmrE"/>
    <property type="match status" value="2"/>
</dbReference>
<keyword evidence="2" id="KW-1003">Cell membrane</keyword>
<dbReference type="PANTHER" id="PTHR32322">
    <property type="entry name" value="INNER MEMBRANE TRANSPORTER"/>
    <property type="match status" value="1"/>
</dbReference>
<organism evidence="8 9">
    <name type="scientific">Cloacibacillus porcorum</name>
    <dbReference type="NCBI Taxonomy" id="1197717"/>
    <lineage>
        <taxon>Bacteria</taxon>
        <taxon>Thermotogati</taxon>
        <taxon>Synergistota</taxon>
        <taxon>Synergistia</taxon>
        <taxon>Synergistales</taxon>
        <taxon>Synergistaceae</taxon>
        <taxon>Cloacibacillus</taxon>
    </lineage>
</organism>
<evidence type="ECO:0000256" key="3">
    <source>
        <dbReference type="ARBA" id="ARBA00022692"/>
    </source>
</evidence>
<evidence type="ECO:0000256" key="2">
    <source>
        <dbReference type="ARBA" id="ARBA00022475"/>
    </source>
</evidence>
<evidence type="ECO:0000256" key="4">
    <source>
        <dbReference type="ARBA" id="ARBA00022989"/>
    </source>
</evidence>
<dbReference type="InterPro" id="IPR037185">
    <property type="entry name" value="EmrE-like"/>
</dbReference>
<feature type="transmembrane region" description="Helical" evidence="6">
    <location>
        <begin position="230"/>
        <end position="251"/>
    </location>
</feature>
<dbReference type="STRING" id="1197717.BED41_00255"/>
<evidence type="ECO:0000313" key="8">
    <source>
        <dbReference type="EMBL" id="ANZ43675.1"/>
    </source>
</evidence>
<dbReference type="PANTHER" id="PTHR32322:SF18">
    <property type="entry name" value="S-ADENOSYLMETHIONINE_S-ADENOSYLHOMOCYSTEINE TRANSPORTER"/>
    <property type="match status" value="1"/>
</dbReference>
<feature type="transmembrane region" description="Helical" evidence="6">
    <location>
        <begin position="134"/>
        <end position="155"/>
    </location>
</feature>
<evidence type="ECO:0000256" key="5">
    <source>
        <dbReference type="ARBA" id="ARBA00023136"/>
    </source>
</evidence>
<feature type="transmembrane region" description="Helical" evidence="6">
    <location>
        <begin position="263"/>
        <end position="282"/>
    </location>
</feature>
<keyword evidence="5 6" id="KW-0472">Membrane</keyword>
<dbReference type="Proteomes" id="UP000093044">
    <property type="component" value="Chromosome"/>
</dbReference>
<feature type="transmembrane region" description="Helical" evidence="6">
    <location>
        <begin position="197"/>
        <end position="218"/>
    </location>
</feature>
<evidence type="ECO:0000313" key="9">
    <source>
        <dbReference type="Proteomes" id="UP000093044"/>
    </source>
</evidence>
<evidence type="ECO:0000259" key="7">
    <source>
        <dbReference type="Pfam" id="PF00892"/>
    </source>
</evidence>